<evidence type="ECO:0000256" key="1">
    <source>
        <dbReference type="SAM" id="MobiDB-lite"/>
    </source>
</evidence>
<proteinExistence type="predicted"/>
<evidence type="ECO:0000313" key="2">
    <source>
        <dbReference type="EMBL" id="MEV5510314.1"/>
    </source>
</evidence>
<protein>
    <submittedName>
        <fullName evidence="2">Uncharacterized protein</fullName>
    </submittedName>
</protein>
<evidence type="ECO:0000313" key="3">
    <source>
        <dbReference type="Proteomes" id="UP001552594"/>
    </source>
</evidence>
<accession>A0ABV3K730</accession>
<organism evidence="2 3">
    <name type="scientific">Streptomyces orinoci</name>
    <name type="common">Streptoverticillium orinoci</name>
    <dbReference type="NCBI Taxonomy" id="67339"/>
    <lineage>
        <taxon>Bacteria</taxon>
        <taxon>Bacillati</taxon>
        <taxon>Actinomycetota</taxon>
        <taxon>Actinomycetes</taxon>
        <taxon>Kitasatosporales</taxon>
        <taxon>Streptomycetaceae</taxon>
        <taxon>Streptomyces</taxon>
    </lineage>
</organism>
<keyword evidence="3" id="KW-1185">Reference proteome</keyword>
<feature type="region of interest" description="Disordered" evidence="1">
    <location>
        <begin position="87"/>
        <end position="111"/>
    </location>
</feature>
<gene>
    <name evidence="2" type="ORF">AB0L16_28455</name>
</gene>
<reference evidence="2 3" key="1">
    <citation type="submission" date="2024-06" db="EMBL/GenBank/DDBJ databases">
        <title>The Natural Products Discovery Center: Release of the First 8490 Sequenced Strains for Exploring Actinobacteria Biosynthetic Diversity.</title>
        <authorList>
            <person name="Kalkreuter E."/>
            <person name="Kautsar S.A."/>
            <person name="Yang D."/>
            <person name="Bader C.D."/>
            <person name="Teijaro C.N."/>
            <person name="Fluegel L."/>
            <person name="Davis C.M."/>
            <person name="Simpson J.R."/>
            <person name="Lauterbach L."/>
            <person name="Steele A.D."/>
            <person name="Gui C."/>
            <person name="Meng S."/>
            <person name="Li G."/>
            <person name="Viehrig K."/>
            <person name="Ye F."/>
            <person name="Su P."/>
            <person name="Kiefer A.F."/>
            <person name="Nichols A."/>
            <person name="Cepeda A.J."/>
            <person name="Yan W."/>
            <person name="Fan B."/>
            <person name="Jiang Y."/>
            <person name="Adhikari A."/>
            <person name="Zheng C.-J."/>
            <person name="Schuster L."/>
            <person name="Cowan T.M."/>
            <person name="Smanski M.J."/>
            <person name="Chevrette M.G."/>
            <person name="De Carvalho L.P.S."/>
            <person name="Shen B."/>
        </authorList>
    </citation>
    <scope>NUCLEOTIDE SEQUENCE [LARGE SCALE GENOMIC DNA]</scope>
    <source>
        <strain evidence="2 3">NPDC052347</strain>
    </source>
</reference>
<dbReference type="RefSeq" id="WP_153068575.1">
    <property type="nucleotide sequence ID" value="NZ_JBFAUK010000030.1"/>
</dbReference>
<sequence length="111" mass="12085">MTTVLLSIRPALPAAWFHHLLTRPFIELDGTEHPAKWGEQSLDLAPGTHRLGVCFRYRVRSSPRLAESVTQLTVPDTPTPIPVRARLGLPNGSHFHIDGPSAPTQGPGPTP</sequence>
<name>A0ABV3K730_STRON</name>
<dbReference type="Proteomes" id="UP001552594">
    <property type="component" value="Unassembled WGS sequence"/>
</dbReference>
<dbReference type="EMBL" id="JBFAUK010000030">
    <property type="protein sequence ID" value="MEV5510314.1"/>
    <property type="molecule type" value="Genomic_DNA"/>
</dbReference>
<comment type="caution">
    <text evidence="2">The sequence shown here is derived from an EMBL/GenBank/DDBJ whole genome shotgun (WGS) entry which is preliminary data.</text>
</comment>